<comment type="caution">
    <text evidence="4">The sequence shown here is derived from an EMBL/GenBank/DDBJ whole genome shotgun (WGS) entry which is preliminary data.</text>
</comment>
<evidence type="ECO:0000313" key="5">
    <source>
        <dbReference type="Proteomes" id="UP000192997"/>
    </source>
</evidence>
<feature type="domain" description="FAD/NAD(P)-binding" evidence="3">
    <location>
        <begin position="17"/>
        <end position="58"/>
    </location>
</feature>
<accession>A0A1X4G3J3</accession>
<sequence length="62" mass="6444">MSWDKNMTKSTVENAENLVIIGSGPAGYTAAIYAGRANLKPIVFEGFATGGLPGGQLMSAIR</sequence>
<evidence type="ECO:0000313" key="4">
    <source>
        <dbReference type="EMBL" id="OSO88062.1"/>
    </source>
</evidence>
<evidence type="ECO:0000256" key="2">
    <source>
        <dbReference type="ARBA" id="ARBA00023002"/>
    </source>
</evidence>
<evidence type="ECO:0000259" key="3">
    <source>
        <dbReference type="Pfam" id="PF07992"/>
    </source>
</evidence>
<dbReference type="PRINTS" id="PR00469">
    <property type="entry name" value="PNDRDTASEII"/>
</dbReference>
<name>A0A1X4G3J3_9CYAN</name>
<protein>
    <recommendedName>
        <fullName evidence="3">FAD/NAD(P)-binding domain-containing protein</fullName>
    </recommendedName>
</protein>
<dbReference type="Gene3D" id="3.50.50.60">
    <property type="entry name" value="FAD/NAD(P)-binding domain"/>
    <property type="match status" value="1"/>
</dbReference>
<keyword evidence="2" id="KW-0560">Oxidoreductase</keyword>
<gene>
    <name evidence="4" type="ORF">B7O87_14575</name>
</gene>
<dbReference type="AlphaFoldDB" id="A0A1X4G3J3"/>
<dbReference type="InterPro" id="IPR023753">
    <property type="entry name" value="FAD/NAD-binding_dom"/>
</dbReference>
<dbReference type="GO" id="GO:0016491">
    <property type="term" value="F:oxidoreductase activity"/>
    <property type="evidence" value="ECO:0007669"/>
    <property type="project" value="UniProtKB-KW"/>
</dbReference>
<organism evidence="4 5">
    <name type="scientific">Cylindrospermopsis raciborskii CENA303</name>
    <dbReference type="NCBI Taxonomy" id="1170769"/>
    <lineage>
        <taxon>Bacteria</taxon>
        <taxon>Bacillati</taxon>
        <taxon>Cyanobacteriota</taxon>
        <taxon>Cyanophyceae</taxon>
        <taxon>Nostocales</taxon>
        <taxon>Aphanizomenonaceae</taxon>
        <taxon>Cylindrospermopsis</taxon>
    </lineage>
</organism>
<dbReference type="Proteomes" id="UP000192997">
    <property type="component" value="Unassembled WGS sequence"/>
</dbReference>
<evidence type="ECO:0000256" key="1">
    <source>
        <dbReference type="ARBA" id="ARBA00022630"/>
    </source>
</evidence>
<dbReference type="InterPro" id="IPR036188">
    <property type="entry name" value="FAD/NAD-bd_sf"/>
</dbReference>
<proteinExistence type="predicted"/>
<dbReference type="PANTHER" id="PTHR48105">
    <property type="entry name" value="THIOREDOXIN REDUCTASE 1-RELATED-RELATED"/>
    <property type="match status" value="1"/>
</dbReference>
<dbReference type="InterPro" id="IPR050097">
    <property type="entry name" value="Ferredoxin-NADP_redctase_2"/>
</dbReference>
<dbReference type="SUPFAM" id="SSF51905">
    <property type="entry name" value="FAD/NAD(P)-binding domain"/>
    <property type="match status" value="1"/>
</dbReference>
<dbReference type="EMBL" id="NBYN01000064">
    <property type="protein sequence ID" value="OSO88062.1"/>
    <property type="molecule type" value="Genomic_DNA"/>
</dbReference>
<dbReference type="Pfam" id="PF07992">
    <property type="entry name" value="Pyr_redox_2"/>
    <property type="match status" value="1"/>
</dbReference>
<reference evidence="5" key="1">
    <citation type="submission" date="2017-04" db="EMBL/GenBank/DDBJ databases">
        <authorList>
            <person name="Abreu V.A."/>
            <person name="Popin R.V."/>
            <person name="Rigonato J."/>
            <person name="Andreote A.P."/>
            <person name="Schaker P.C."/>
            <person name="Hoff-Risseti C."/>
            <person name="Alvarenga D.O."/>
            <person name="Varani A.M."/>
            <person name="Fiore M.F."/>
        </authorList>
    </citation>
    <scope>NUCLEOTIDE SEQUENCE [LARGE SCALE GENOMIC DNA]</scope>
    <source>
        <strain evidence="5">CENA303</strain>
    </source>
</reference>
<keyword evidence="1" id="KW-0285">Flavoprotein</keyword>